<name>A0A8J7HZZ8_9NOST</name>
<evidence type="ECO:0000313" key="2">
    <source>
        <dbReference type="EMBL" id="MBH8565479.1"/>
    </source>
</evidence>
<evidence type="ECO:0000256" key="1">
    <source>
        <dbReference type="SAM" id="MobiDB-lite"/>
    </source>
</evidence>
<dbReference type="EMBL" id="JAECZC010000062">
    <property type="protein sequence ID" value="MBH8565479.1"/>
    <property type="molecule type" value="Genomic_DNA"/>
</dbReference>
<comment type="caution">
    <text evidence="2">The sequence shown here is derived from an EMBL/GenBank/DDBJ whole genome shotgun (WGS) entry which is preliminary data.</text>
</comment>
<proteinExistence type="predicted"/>
<dbReference type="RefSeq" id="WP_198127273.1">
    <property type="nucleotide sequence ID" value="NZ_JAECZC010000062.1"/>
</dbReference>
<evidence type="ECO:0000313" key="3">
    <source>
        <dbReference type="Proteomes" id="UP000632766"/>
    </source>
</evidence>
<dbReference type="AlphaFoldDB" id="A0A8J7HZZ8"/>
<organism evidence="2 3">
    <name type="scientific">Amazonocrinis nigriterrae CENA67</name>
    <dbReference type="NCBI Taxonomy" id="2794033"/>
    <lineage>
        <taxon>Bacteria</taxon>
        <taxon>Bacillati</taxon>
        <taxon>Cyanobacteriota</taxon>
        <taxon>Cyanophyceae</taxon>
        <taxon>Nostocales</taxon>
        <taxon>Nostocaceae</taxon>
        <taxon>Amazonocrinis</taxon>
        <taxon>Amazonocrinis nigriterrae</taxon>
    </lineage>
</organism>
<keyword evidence="3" id="KW-1185">Reference proteome</keyword>
<protein>
    <submittedName>
        <fullName evidence="2">Uncharacterized protein</fullName>
    </submittedName>
</protein>
<dbReference type="Proteomes" id="UP000632766">
    <property type="component" value="Unassembled WGS sequence"/>
</dbReference>
<accession>A0A8J7HZZ8</accession>
<feature type="region of interest" description="Disordered" evidence="1">
    <location>
        <begin position="37"/>
        <end position="56"/>
    </location>
</feature>
<gene>
    <name evidence="2" type="ORF">I8748_25450</name>
</gene>
<reference evidence="2 3" key="1">
    <citation type="journal article" date="2021" name="Int. J. Syst. Evol. Microbiol.">
        <title>Amazonocrinis nigriterrae gen. nov., sp. nov., Atlanticothrix silvestris gen. nov., sp. nov. and Dendronalium phyllosphericum gen. nov., sp. nov., nostocacean cyanobacteria from Brazilian environments.</title>
        <authorList>
            <person name="Alvarenga D.O."/>
            <person name="Andreote A.P.D."/>
            <person name="Branco L.H.Z."/>
            <person name="Delbaje E."/>
            <person name="Cruz R.B."/>
            <person name="Varani A.M."/>
            <person name="Fiore M.F."/>
        </authorList>
    </citation>
    <scope>NUCLEOTIDE SEQUENCE [LARGE SCALE GENOMIC DNA]</scope>
    <source>
        <strain evidence="2 3">CENA67</strain>
    </source>
</reference>
<sequence length="86" mass="9856">MLNLQITKEQVFSLIEQLSLTEQQEILQYLSQKLHSQPIDSQSNPDHTSEHPINQLSGKITAFQGVNALAWQEQIRSEWDETGLSH</sequence>